<accession>A0A0A8XP19</accession>
<reference evidence="1" key="2">
    <citation type="journal article" date="2015" name="Data Brief">
        <title>Shoot transcriptome of the giant reed, Arundo donax.</title>
        <authorList>
            <person name="Barrero R.A."/>
            <person name="Guerrero F.D."/>
            <person name="Moolhuijzen P."/>
            <person name="Goolsby J.A."/>
            <person name="Tidwell J."/>
            <person name="Bellgard S.E."/>
            <person name="Bellgard M.I."/>
        </authorList>
    </citation>
    <scope>NUCLEOTIDE SEQUENCE</scope>
    <source>
        <tissue evidence="1">Shoot tissue taken approximately 20 cm above the soil surface</tissue>
    </source>
</reference>
<dbReference type="AlphaFoldDB" id="A0A0A8XP19"/>
<sequence>MLPSRYQRVHGTRWRYNCW</sequence>
<protein>
    <submittedName>
        <fullName evidence="1">Uncharacterized protein</fullName>
    </submittedName>
</protein>
<evidence type="ECO:0000313" key="1">
    <source>
        <dbReference type="EMBL" id="JAD14298.1"/>
    </source>
</evidence>
<organism evidence="1">
    <name type="scientific">Arundo donax</name>
    <name type="common">Giant reed</name>
    <name type="synonym">Donax arundinaceus</name>
    <dbReference type="NCBI Taxonomy" id="35708"/>
    <lineage>
        <taxon>Eukaryota</taxon>
        <taxon>Viridiplantae</taxon>
        <taxon>Streptophyta</taxon>
        <taxon>Embryophyta</taxon>
        <taxon>Tracheophyta</taxon>
        <taxon>Spermatophyta</taxon>
        <taxon>Magnoliopsida</taxon>
        <taxon>Liliopsida</taxon>
        <taxon>Poales</taxon>
        <taxon>Poaceae</taxon>
        <taxon>PACMAD clade</taxon>
        <taxon>Arundinoideae</taxon>
        <taxon>Arundineae</taxon>
        <taxon>Arundo</taxon>
    </lineage>
</organism>
<proteinExistence type="predicted"/>
<reference evidence="1" key="1">
    <citation type="submission" date="2014-09" db="EMBL/GenBank/DDBJ databases">
        <authorList>
            <person name="Magalhaes I.L.F."/>
            <person name="Oliveira U."/>
            <person name="Santos F.R."/>
            <person name="Vidigal T.H.D.A."/>
            <person name="Brescovit A.D."/>
            <person name="Santos A.J."/>
        </authorList>
    </citation>
    <scope>NUCLEOTIDE SEQUENCE</scope>
    <source>
        <tissue evidence="1">Shoot tissue taken approximately 20 cm above the soil surface</tissue>
    </source>
</reference>
<dbReference type="EMBL" id="GBRH01283597">
    <property type="protein sequence ID" value="JAD14298.1"/>
    <property type="molecule type" value="Transcribed_RNA"/>
</dbReference>
<name>A0A0A8XP19_ARUDO</name>